<evidence type="ECO:0000313" key="1">
    <source>
        <dbReference type="EMBL" id="CAI5772561.1"/>
    </source>
</evidence>
<gene>
    <name evidence="1" type="ORF">PODLI_1B018031</name>
</gene>
<sequence>MDSFWTSWWLEKEAVSIRCALSVVSHASDNNKKVGGSPMVCVFIWKHIAVSFTEFTTKLGKLPLRHAVYQTAILSANHHHHPAVEREYYLQSEKNPVQNPVLFI</sequence>
<keyword evidence="2" id="KW-1185">Reference proteome</keyword>
<dbReference type="EMBL" id="OX395129">
    <property type="protein sequence ID" value="CAI5772561.1"/>
    <property type="molecule type" value="Genomic_DNA"/>
</dbReference>
<reference evidence="1" key="1">
    <citation type="submission" date="2022-12" db="EMBL/GenBank/DDBJ databases">
        <authorList>
            <person name="Alioto T."/>
            <person name="Alioto T."/>
            <person name="Gomez Garrido J."/>
        </authorList>
    </citation>
    <scope>NUCLEOTIDE SEQUENCE</scope>
</reference>
<evidence type="ECO:0000313" key="2">
    <source>
        <dbReference type="Proteomes" id="UP001178461"/>
    </source>
</evidence>
<accession>A0AA35K7K7</accession>
<name>A0AA35K7K7_9SAUR</name>
<organism evidence="1 2">
    <name type="scientific">Podarcis lilfordi</name>
    <name type="common">Lilford's wall lizard</name>
    <dbReference type="NCBI Taxonomy" id="74358"/>
    <lineage>
        <taxon>Eukaryota</taxon>
        <taxon>Metazoa</taxon>
        <taxon>Chordata</taxon>
        <taxon>Craniata</taxon>
        <taxon>Vertebrata</taxon>
        <taxon>Euteleostomi</taxon>
        <taxon>Lepidosauria</taxon>
        <taxon>Squamata</taxon>
        <taxon>Bifurcata</taxon>
        <taxon>Unidentata</taxon>
        <taxon>Episquamata</taxon>
        <taxon>Laterata</taxon>
        <taxon>Lacertibaenia</taxon>
        <taxon>Lacertidae</taxon>
        <taxon>Podarcis</taxon>
    </lineage>
</organism>
<dbReference type="Proteomes" id="UP001178461">
    <property type="component" value="Chromosome 4"/>
</dbReference>
<proteinExistence type="predicted"/>
<dbReference type="AlphaFoldDB" id="A0AA35K7K7"/>
<protein>
    <submittedName>
        <fullName evidence="1">Uncharacterized protein</fullName>
    </submittedName>
</protein>